<dbReference type="EMBL" id="JANPWB010000015">
    <property type="protein sequence ID" value="KAJ1088275.1"/>
    <property type="molecule type" value="Genomic_DNA"/>
</dbReference>
<dbReference type="Proteomes" id="UP001066276">
    <property type="component" value="Chromosome 11"/>
</dbReference>
<evidence type="ECO:0000313" key="2">
    <source>
        <dbReference type="EMBL" id="KAJ1088275.1"/>
    </source>
</evidence>
<organism evidence="2 3">
    <name type="scientific">Pleurodeles waltl</name>
    <name type="common">Iberian ribbed newt</name>
    <dbReference type="NCBI Taxonomy" id="8319"/>
    <lineage>
        <taxon>Eukaryota</taxon>
        <taxon>Metazoa</taxon>
        <taxon>Chordata</taxon>
        <taxon>Craniata</taxon>
        <taxon>Vertebrata</taxon>
        <taxon>Euteleostomi</taxon>
        <taxon>Amphibia</taxon>
        <taxon>Batrachia</taxon>
        <taxon>Caudata</taxon>
        <taxon>Salamandroidea</taxon>
        <taxon>Salamandridae</taxon>
        <taxon>Pleurodelinae</taxon>
        <taxon>Pleurodeles</taxon>
    </lineage>
</organism>
<evidence type="ECO:0000313" key="3">
    <source>
        <dbReference type="Proteomes" id="UP001066276"/>
    </source>
</evidence>
<feature type="region of interest" description="Disordered" evidence="1">
    <location>
        <begin position="1"/>
        <end position="79"/>
    </location>
</feature>
<proteinExistence type="predicted"/>
<accession>A0AAV7L9P0</accession>
<evidence type="ECO:0000256" key="1">
    <source>
        <dbReference type="SAM" id="MobiDB-lite"/>
    </source>
</evidence>
<keyword evidence="3" id="KW-1185">Reference proteome</keyword>
<comment type="caution">
    <text evidence="2">The sequence shown here is derived from an EMBL/GenBank/DDBJ whole genome shotgun (WGS) entry which is preliminary data.</text>
</comment>
<name>A0AAV7L9P0_PLEWA</name>
<dbReference type="AlphaFoldDB" id="A0AAV7L9P0"/>
<reference evidence="2" key="1">
    <citation type="journal article" date="2022" name="bioRxiv">
        <title>Sequencing and chromosome-scale assembly of the giantPleurodeles waltlgenome.</title>
        <authorList>
            <person name="Brown T."/>
            <person name="Elewa A."/>
            <person name="Iarovenko S."/>
            <person name="Subramanian E."/>
            <person name="Araus A.J."/>
            <person name="Petzold A."/>
            <person name="Susuki M."/>
            <person name="Suzuki K.-i.T."/>
            <person name="Hayashi T."/>
            <person name="Toyoda A."/>
            <person name="Oliveira C."/>
            <person name="Osipova E."/>
            <person name="Leigh N.D."/>
            <person name="Simon A."/>
            <person name="Yun M.H."/>
        </authorList>
    </citation>
    <scope>NUCLEOTIDE SEQUENCE</scope>
    <source>
        <strain evidence="2">20211129_DDA</strain>
        <tissue evidence="2">Liver</tissue>
    </source>
</reference>
<sequence>MLAEGRSNETASVARGQNRGESGEEPRWRPRWTARASAPSRTHCRHPAGRPRSEASARGRGNGLQRTGATLWNPAPSRWGLPTRGLPFARASAHEPSAFTGPAVTRKAPGAPEREQLIRPAVAAPRGSPHLRYTGEYGALGSGGAFRLEPCRAEIGGGAAGEGACAPQVGWKRRRTEAPLGPPRLWAELCRDRRNRLPGVQHRDGRPWACSPSDFWITLRRNTWR</sequence>
<gene>
    <name evidence="2" type="ORF">NDU88_001433</name>
</gene>
<protein>
    <submittedName>
        <fullName evidence="2">Uncharacterized protein</fullName>
    </submittedName>
</protein>